<dbReference type="EC" id="3.2.2.4" evidence="2"/>
<dbReference type="PANTHER" id="PTHR43393:SF1">
    <property type="entry name" value="PYRIMIDINE_PURINE NUCLEOTIDE 5'-MONOPHOSPHATE NUCLEOSIDASE"/>
    <property type="match status" value="1"/>
</dbReference>
<dbReference type="InterPro" id="IPR052341">
    <property type="entry name" value="LOG_family_nucleotidases"/>
</dbReference>
<dbReference type="GO" id="GO:0005829">
    <property type="term" value="C:cytosol"/>
    <property type="evidence" value="ECO:0007669"/>
    <property type="project" value="TreeGrafter"/>
</dbReference>
<dbReference type="STRING" id="1249552.PS2015_1261"/>
<evidence type="ECO:0000256" key="1">
    <source>
        <dbReference type="ARBA" id="ARBA00000274"/>
    </source>
</evidence>
<comment type="catalytic activity">
    <reaction evidence="1">
        <text>AMP + H2O = D-ribose 5-phosphate + adenine</text>
        <dbReference type="Rhea" id="RHEA:20129"/>
        <dbReference type="ChEBI" id="CHEBI:15377"/>
        <dbReference type="ChEBI" id="CHEBI:16708"/>
        <dbReference type="ChEBI" id="CHEBI:78346"/>
        <dbReference type="ChEBI" id="CHEBI:456215"/>
        <dbReference type="EC" id="3.2.2.4"/>
    </reaction>
</comment>
<evidence type="ECO:0000313" key="6">
    <source>
        <dbReference type="EMBL" id="ALO45920.1"/>
    </source>
</evidence>
<dbReference type="Proteomes" id="UP000065641">
    <property type="component" value="Chromosome"/>
</dbReference>
<dbReference type="InterPro" id="IPR031100">
    <property type="entry name" value="LOG_fam"/>
</dbReference>
<dbReference type="Pfam" id="PF14793">
    <property type="entry name" value="DUF4478"/>
    <property type="match status" value="1"/>
</dbReference>
<sequence>MVTPVPGQLRGRVLYWKPGQNKGLNTMAQNNCPLQTINTSVSPTGSLELLSQQEVERLRDLGHGEIYELFRRCALAVLNCDDTSDSAEEVYKRYPDFQIEIVQRTRGIKLKLTGAPACAFVDGKIISGVREHLFAVLRDIVFVSSEFYHPQSAPVSGGFEAIRFDEHSPQTSALIKNLVFHVLRNAGLLQARQLPSLVVCWGGHAISREEYDYSKAVGYQLGLRGLDICTGCGPGAMKGPMKGATIGHAKQRLKNGRYIGISEPGIIAAESPNPIVNHLVVMPDIEKRLEAFVRLGHGIIVFPGGVGTLEEILFLLGTLMDPANQDVYLPLIFTEPASSRGYFEKIDAFLVATLGVQVRQYYQIVTDDPTKVAHIMRDGVNRVARNRRQTRDAYYYNWLLSIPEAMKYPFEVSHDSMAALQLSTRLPAAELAVNLRRVFSGIVAGNVKDHGVRLVREHGPFQIRGEGPVMAAMDALLRDFVADGRMKLLREQYNPCYTMHPL</sequence>
<gene>
    <name evidence="6" type="ORF">PS2015_1261</name>
</gene>
<feature type="domain" description="Pyrimidine/purine nucleotide 5'-monophosphate nucleosidase C-terminal" evidence="4">
    <location>
        <begin position="381"/>
        <end position="499"/>
    </location>
</feature>
<organism evidence="6 7">
    <name type="scientific">Pseudohongiella spirulinae</name>
    <dbReference type="NCBI Taxonomy" id="1249552"/>
    <lineage>
        <taxon>Bacteria</taxon>
        <taxon>Pseudomonadati</taxon>
        <taxon>Pseudomonadota</taxon>
        <taxon>Gammaproteobacteria</taxon>
        <taxon>Pseudomonadales</taxon>
        <taxon>Pseudohongiellaceae</taxon>
        <taxon>Pseudohongiella</taxon>
    </lineage>
</organism>
<dbReference type="InterPro" id="IPR027820">
    <property type="entry name" value="PpnN_N"/>
</dbReference>
<dbReference type="PATRIC" id="fig|1249552.3.peg.1266"/>
<dbReference type="Gene3D" id="3.30.1850.10">
    <property type="entry name" value="MoCo carrier protein-like"/>
    <property type="match status" value="1"/>
</dbReference>
<name>A0A0S2KC77_9GAMM</name>
<dbReference type="Pfam" id="PF03641">
    <property type="entry name" value="Lysine_decarbox"/>
    <property type="match status" value="1"/>
</dbReference>
<dbReference type="EMBL" id="CP013189">
    <property type="protein sequence ID" value="ALO45920.1"/>
    <property type="molecule type" value="Genomic_DNA"/>
</dbReference>
<keyword evidence="7" id="KW-1185">Reference proteome</keyword>
<dbReference type="SUPFAM" id="SSF102405">
    <property type="entry name" value="MCP/YpsA-like"/>
    <property type="match status" value="1"/>
</dbReference>
<evidence type="ECO:0000259" key="4">
    <source>
        <dbReference type="Pfam" id="PF11892"/>
    </source>
</evidence>
<evidence type="ECO:0000313" key="7">
    <source>
        <dbReference type="Proteomes" id="UP000065641"/>
    </source>
</evidence>
<feature type="domain" description="Pyrimidine/purine nucleotide 5'-monophosphate nucleosidase N-terminal" evidence="5">
    <location>
        <begin position="40"/>
        <end position="146"/>
    </location>
</feature>
<proteinExistence type="predicted"/>
<dbReference type="AlphaFoldDB" id="A0A0S2KC77"/>
<evidence type="ECO:0000259" key="5">
    <source>
        <dbReference type="Pfam" id="PF14793"/>
    </source>
</evidence>
<reference evidence="6 7" key="1">
    <citation type="submission" date="2015-11" db="EMBL/GenBank/DDBJ databases">
        <authorList>
            <person name="Zhang Y."/>
            <person name="Guo Z."/>
        </authorList>
    </citation>
    <scope>NUCLEOTIDE SEQUENCE [LARGE SCALE GENOMIC DNA]</scope>
    <source>
        <strain evidence="6 7">KCTC 32221</strain>
    </source>
</reference>
<dbReference type="KEGG" id="pspi:PS2015_1261"/>
<dbReference type="InterPro" id="IPR037153">
    <property type="entry name" value="PpnN-like_sf"/>
</dbReference>
<protein>
    <recommendedName>
        <fullName evidence="3">AMP nucleosidase</fullName>
        <ecNumber evidence="2">3.2.2.4</ecNumber>
    </recommendedName>
    <alternativeName>
        <fullName evidence="3">AMP nucleosidase</fullName>
    </alternativeName>
</protein>
<dbReference type="NCBIfam" id="NF038390">
    <property type="entry name" value="Nsidase_PpnN"/>
    <property type="match status" value="1"/>
</dbReference>
<dbReference type="Pfam" id="PF11892">
    <property type="entry name" value="PpnN_C"/>
    <property type="match status" value="1"/>
</dbReference>
<dbReference type="PANTHER" id="PTHR43393">
    <property type="entry name" value="CYTOKININ RIBOSIDE 5'-MONOPHOSPHATE PHOSPHORIBOHYDROLASE"/>
    <property type="match status" value="1"/>
</dbReference>
<dbReference type="GO" id="GO:0008714">
    <property type="term" value="F:AMP nucleosidase activity"/>
    <property type="evidence" value="ECO:0007669"/>
    <property type="project" value="UniProtKB-EC"/>
</dbReference>
<dbReference type="InterPro" id="IPR021826">
    <property type="entry name" value="PpnN_C"/>
</dbReference>
<dbReference type="Gene3D" id="3.40.50.450">
    <property type="match status" value="1"/>
</dbReference>
<accession>A0A0S2KC77</accession>
<evidence type="ECO:0000256" key="3">
    <source>
        <dbReference type="ARBA" id="ARBA00031983"/>
    </source>
</evidence>
<evidence type="ECO:0000256" key="2">
    <source>
        <dbReference type="ARBA" id="ARBA00011985"/>
    </source>
</evidence>
<dbReference type="InterPro" id="IPR049788">
    <property type="entry name" value="PpnN"/>
</dbReference>